<dbReference type="CDD" id="cd03259">
    <property type="entry name" value="ABC_Carb_Solutes_like"/>
    <property type="match status" value="1"/>
</dbReference>
<dbReference type="InterPro" id="IPR027417">
    <property type="entry name" value="P-loop_NTPase"/>
</dbReference>
<dbReference type="RefSeq" id="WP_168036574.1">
    <property type="nucleotide sequence ID" value="NZ_JAATJH010000002.1"/>
</dbReference>
<protein>
    <submittedName>
        <fullName evidence="10">Molybdate transport system ATP-binding protein</fullName>
    </submittedName>
</protein>
<keyword evidence="2" id="KW-1003">Cell membrane</keyword>
<evidence type="ECO:0000313" key="10">
    <source>
        <dbReference type="EMBL" id="NJC25793.1"/>
    </source>
</evidence>
<evidence type="ECO:0000259" key="9">
    <source>
        <dbReference type="PROSITE" id="PS50893"/>
    </source>
</evidence>
<accession>A0ABX0X954</accession>
<comment type="caution">
    <text evidence="10">The sequence shown here is derived from an EMBL/GenBank/DDBJ whole genome shotgun (WGS) entry which is preliminary data.</text>
</comment>
<keyword evidence="6" id="KW-0408">Iron</keyword>
<name>A0ABX0X954_9BACT</name>
<proteinExistence type="predicted"/>
<evidence type="ECO:0000256" key="5">
    <source>
        <dbReference type="ARBA" id="ARBA00022840"/>
    </source>
</evidence>
<dbReference type="PROSITE" id="PS00211">
    <property type="entry name" value="ABC_TRANSPORTER_1"/>
    <property type="match status" value="1"/>
</dbReference>
<dbReference type="InterPro" id="IPR050093">
    <property type="entry name" value="ABC_SmlMolc_Importer"/>
</dbReference>
<sequence length="273" mass="29955">MDIHKRLRAATGPLDLSVAFELAVGETLGLYGPSGVGKTSTLRMIAGLLRPDGGQISFAGERWFDEKTNLAPGKRGVGFVFQGYALFPHLTVLENLRYASRDKDARLIDELLESFQLGQLADRRPTQLSGGQAQRVALARTLVQRPRLMLLDEPLNALDTELRQEMQSYLLEAKSRFGITTILITHDPTELKTLADRVLVLGEGQVIFDGLPGDYFPPAGVLSAEVISINVDKNELTLRLGNDLLRVPSAGRSFFPGQRIAIVFTESGVSILR</sequence>
<dbReference type="SUPFAM" id="SSF52540">
    <property type="entry name" value="P-loop containing nucleoside triphosphate hydrolases"/>
    <property type="match status" value="1"/>
</dbReference>
<evidence type="ECO:0000256" key="7">
    <source>
        <dbReference type="ARBA" id="ARBA00023065"/>
    </source>
</evidence>
<feature type="domain" description="ABC transporter" evidence="9">
    <location>
        <begin position="1"/>
        <end position="228"/>
    </location>
</feature>
<dbReference type="PANTHER" id="PTHR42781:SF4">
    <property type="entry name" value="SPERMIDINE_PUTRESCINE IMPORT ATP-BINDING PROTEIN POTA"/>
    <property type="match status" value="1"/>
</dbReference>
<keyword evidence="5 10" id="KW-0067">ATP-binding</keyword>
<dbReference type="Gene3D" id="3.40.50.300">
    <property type="entry name" value="P-loop containing nucleotide triphosphate hydrolases"/>
    <property type="match status" value="1"/>
</dbReference>
<dbReference type="Proteomes" id="UP000770785">
    <property type="component" value="Unassembled WGS sequence"/>
</dbReference>
<evidence type="ECO:0000256" key="3">
    <source>
        <dbReference type="ARBA" id="ARBA00022496"/>
    </source>
</evidence>
<evidence type="ECO:0000256" key="4">
    <source>
        <dbReference type="ARBA" id="ARBA00022741"/>
    </source>
</evidence>
<reference evidence="10 11" key="1">
    <citation type="submission" date="2020-03" db="EMBL/GenBank/DDBJ databases">
        <title>Genomic Encyclopedia of Type Strains, Phase IV (KMG-IV): sequencing the most valuable type-strain genomes for metagenomic binning, comparative biology and taxonomic classification.</title>
        <authorList>
            <person name="Goeker M."/>
        </authorList>
    </citation>
    <scope>NUCLEOTIDE SEQUENCE [LARGE SCALE GENOMIC DNA]</scope>
    <source>
        <strain evidence="10 11">DSM 105096</strain>
    </source>
</reference>
<keyword evidence="3" id="KW-0410">Iron transport</keyword>
<dbReference type="InterPro" id="IPR003593">
    <property type="entry name" value="AAA+_ATPase"/>
</dbReference>
<dbReference type="InterPro" id="IPR017871">
    <property type="entry name" value="ABC_transporter-like_CS"/>
</dbReference>
<dbReference type="InterPro" id="IPR003439">
    <property type="entry name" value="ABC_transporter-like_ATP-bd"/>
</dbReference>
<evidence type="ECO:0000256" key="2">
    <source>
        <dbReference type="ARBA" id="ARBA00022475"/>
    </source>
</evidence>
<dbReference type="PROSITE" id="PS50893">
    <property type="entry name" value="ABC_TRANSPORTER_2"/>
    <property type="match status" value="1"/>
</dbReference>
<dbReference type="Pfam" id="PF00005">
    <property type="entry name" value="ABC_tran"/>
    <property type="match status" value="1"/>
</dbReference>
<organism evidence="10 11">
    <name type="scientific">Neolewinella antarctica</name>
    <dbReference type="NCBI Taxonomy" id="442734"/>
    <lineage>
        <taxon>Bacteria</taxon>
        <taxon>Pseudomonadati</taxon>
        <taxon>Bacteroidota</taxon>
        <taxon>Saprospiria</taxon>
        <taxon>Saprospirales</taxon>
        <taxon>Lewinellaceae</taxon>
        <taxon>Neolewinella</taxon>
    </lineage>
</organism>
<dbReference type="PANTHER" id="PTHR42781">
    <property type="entry name" value="SPERMIDINE/PUTRESCINE IMPORT ATP-BINDING PROTEIN POTA"/>
    <property type="match status" value="1"/>
</dbReference>
<dbReference type="EMBL" id="JAATJH010000002">
    <property type="protein sequence ID" value="NJC25793.1"/>
    <property type="molecule type" value="Genomic_DNA"/>
</dbReference>
<dbReference type="SMART" id="SM00382">
    <property type="entry name" value="AAA"/>
    <property type="match status" value="1"/>
</dbReference>
<gene>
    <name evidence="10" type="ORF">GGR27_001292</name>
</gene>
<evidence type="ECO:0000256" key="6">
    <source>
        <dbReference type="ARBA" id="ARBA00023004"/>
    </source>
</evidence>
<keyword evidence="11" id="KW-1185">Reference proteome</keyword>
<keyword evidence="7" id="KW-0406">Ion transport</keyword>
<dbReference type="GO" id="GO:0005524">
    <property type="term" value="F:ATP binding"/>
    <property type="evidence" value="ECO:0007669"/>
    <property type="project" value="UniProtKB-KW"/>
</dbReference>
<dbReference type="InterPro" id="IPR015853">
    <property type="entry name" value="ABC_transpr_FbpC"/>
</dbReference>
<keyword evidence="1" id="KW-0813">Transport</keyword>
<evidence type="ECO:0000256" key="1">
    <source>
        <dbReference type="ARBA" id="ARBA00022448"/>
    </source>
</evidence>
<keyword evidence="8" id="KW-0472">Membrane</keyword>
<evidence type="ECO:0000313" key="11">
    <source>
        <dbReference type="Proteomes" id="UP000770785"/>
    </source>
</evidence>
<evidence type="ECO:0000256" key="8">
    <source>
        <dbReference type="ARBA" id="ARBA00023136"/>
    </source>
</evidence>
<keyword evidence="4" id="KW-0547">Nucleotide-binding</keyword>